<dbReference type="EMBL" id="SCKG01000013">
    <property type="protein sequence ID" value="TDH04667.1"/>
    <property type="molecule type" value="Genomic_DNA"/>
</dbReference>
<reference evidence="8 9" key="1">
    <citation type="submission" date="2019-01" db="EMBL/GenBank/DDBJ databases">
        <title>A chromosome-scale genome assembly of the yellow perch, Perca flavescens.</title>
        <authorList>
            <person name="Feron R."/>
            <person name="Morvezen R."/>
            <person name="Bestin A."/>
            <person name="Haffray P."/>
            <person name="Klopp C."/>
            <person name="Zahm M."/>
            <person name="Cabau C."/>
            <person name="Roques C."/>
            <person name="Donnadieu C."/>
            <person name="Bouchez O."/>
            <person name="Christie M."/>
            <person name="Larson W."/>
            <person name="Guiguen Y."/>
        </authorList>
    </citation>
    <scope>NUCLEOTIDE SEQUENCE [LARGE SCALE GENOMIC DNA]</scope>
    <source>
        <strain evidence="8">YP-PL-M2</strain>
        <tissue evidence="8">Blood</tissue>
    </source>
</reference>
<dbReference type="SUPFAM" id="SSF46785">
    <property type="entry name" value="Winged helix' DNA-binding domain"/>
    <property type="match status" value="1"/>
</dbReference>
<keyword evidence="9" id="KW-1185">Reference proteome</keyword>
<evidence type="ECO:0000259" key="7">
    <source>
        <dbReference type="SMART" id="SM00415"/>
    </source>
</evidence>
<feature type="compositionally biased region" description="Polar residues" evidence="6">
    <location>
        <begin position="1"/>
        <end position="19"/>
    </location>
</feature>
<dbReference type="InterPro" id="IPR036390">
    <property type="entry name" value="WH_DNA-bd_sf"/>
</dbReference>
<evidence type="ECO:0000256" key="2">
    <source>
        <dbReference type="ARBA" id="ARBA00006403"/>
    </source>
</evidence>
<protein>
    <recommendedName>
        <fullName evidence="7">HSF-type DNA-binding domain-containing protein</fullName>
    </recommendedName>
</protein>
<sequence length="492" mass="54796">MKRLNSQQFQRFGNTSNGPENRRESSLELQTELSMHVGENPLPDSINPNNFPAKLWRLVNNPLNHAIYWDKLGRVVVIDQHLFERQILSPSNITTPDNADAFKTTNFSSFVRQLNLYGFRKADPAVKDTWDNAAYHHFYNPNFQRDQPELVASLRRLTVDNKAKIQAGVNVTSRPPSRYLRYSGGDDGTDKNVKRGNTSMLSPTHQESTHPYYPNKAQPMTAHNGTPVPPRFLIRGHGAALSPTVFAADKGLQVSLSHHYANANAMHIQQSLLSRANHGNPNFPFTSPNAQYPPGYYSPVCQCYHHNLVTSHMAGSGIQTGSFAPHSYYQASYPVNMLCHGDNNQDIKNMEHQEVKKFDINLDTIFQIADEVMQTPPNNNLVRVMTPEKPGPVLVPFTCNPVTYDKPASAMKANPLYGSIIMAVSGHADQVKCEQQEESVVSVPEQMPEDAISEVTVDDAKDTEVIGGEVSDSLRDTSQADNSKWTGSTPNL</sequence>
<comment type="similarity">
    <text evidence="2 5">Belongs to the HSF family.</text>
</comment>
<dbReference type="Proteomes" id="UP000295070">
    <property type="component" value="Chromosome 13"/>
</dbReference>
<comment type="subcellular location">
    <subcellularLocation>
        <location evidence="1">Nucleus</location>
    </subcellularLocation>
</comment>
<feature type="region of interest" description="Disordered" evidence="6">
    <location>
        <begin position="460"/>
        <end position="492"/>
    </location>
</feature>
<dbReference type="STRING" id="8167.A0A484CM96"/>
<evidence type="ECO:0000256" key="5">
    <source>
        <dbReference type="RuleBase" id="RU004020"/>
    </source>
</evidence>
<dbReference type="SMART" id="SM00415">
    <property type="entry name" value="HSF"/>
    <property type="match status" value="1"/>
</dbReference>
<name>A0A484CM96_PERFV</name>
<dbReference type="Pfam" id="PF00447">
    <property type="entry name" value="HSF_DNA-bind"/>
    <property type="match status" value="1"/>
</dbReference>
<feature type="compositionally biased region" description="Polar residues" evidence="6">
    <location>
        <begin position="476"/>
        <end position="492"/>
    </location>
</feature>
<organism evidence="8 9">
    <name type="scientific">Perca flavescens</name>
    <name type="common">American yellow perch</name>
    <name type="synonym">Morone flavescens</name>
    <dbReference type="NCBI Taxonomy" id="8167"/>
    <lineage>
        <taxon>Eukaryota</taxon>
        <taxon>Metazoa</taxon>
        <taxon>Chordata</taxon>
        <taxon>Craniata</taxon>
        <taxon>Vertebrata</taxon>
        <taxon>Euteleostomi</taxon>
        <taxon>Actinopterygii</taxon>
        <taxon>Neopterygii</taxon>
        <taxon>Teleostei</taxon>
        <taxon>Neoteleostei</taxon>
        <taxon>Acanthomorphata</taxon>
        <taxon>Eupercaria</taxon>
        <taxon>Perciformes</taxon>
        <taxon>Percoidei</taxon>
        <taxon>Percidae</taxon>
        <taxon>Percinae</taxon>
        <taxon>Perca</taxon>
    </lineage>
</organism>
<evidence type="ECO:0000256" key="3">
    <source>
        <dbReference type="ARBA" id="ARBA00023125"/>
    </source>
</evidence>
<dbReference type="GO" id="GO:0043565">
    <property type="term" value="F:sequence-specific DNA binding"/>
    <property type="evidence" value="ECO:0007669"/>
    <property type="project" value="InterPro"/>
</dbReference>
<feature type="region of interest" description="Disordered" evidence="6">
    <location>
        <begin position="1"/>
        <end position="28"/>
    </location>
</feature>
<evidence type="ECO:0000256" key="4">
    <source>
        <dbReference type="ARBA" id="ARBA00023242"/>
    </source>
</evidence>
<dbReference type="GO" id="GO:0005634">
    <property type="term" value="C:nucleus"/>
    <property type="evidence" value="ECO:0007669"/>
    <property type="project" value="UniProtKB-SubCell"/>
</dbReference>
<evidence type="ECO:0000313" key="9">
    <source>
        <dbReference type="Proteomes" id="UP000295070"/>
    </source>
</evidence>
<dbReference type="InterPro" id="IPR000232">
    <property type="entry name" value="HSF_DNA-bd"/>
</dbReference>
<comment type="caution">
    <text evidence="8">The sequence shown here is derived from an EMBL/GenBank/DDBJ whole genome shotgun (WGS) entry which is preliminary data.</text>
</comment>
<dbReference type="PANTHER" id="PTHR10015">
    <property type="entry name" value="HEAT SHOCK TRANSCRIPTION FACTOR"/>
    <property type="match status" value="1"/>
</dbReference>
<evidence type="ECO:0000256" key="6">
    <source>
        <dbReference type="SAM" id="MobiDB-lite"/>
    </source>
</evidence>
<feature type="domain" description="HSF-type DNA-binding" evidence="7">
    <location>
        <begin position="47"/>
        <end position="157"/>
    </location>
</feature>
<accession>A0A484CM96</accession>
<dbReference type="PANTHER" id="PTHR10015:SF336">
    <property type="entry name" value="HEAT SHOCK TRANSCRIPTION FACTOR, Y-LINKED"/>
    <property type="match status" value="1"/>
</dbReference>
<proteinExistence type="inferred from homology"/>
<dbReference type="InterPro" id="IPR036388">
    <property type="entry name" value="WH-like_DNA-bd_sf"/>
</dbReference>
<evidence type="ECO:0000313" key="8">
    <source>
        <dbReference type="EMBL" id="TDH04667.1"/>
    </source>
</evidence>
<feature type="region of interest" description="Disordered" evidence="6">
    <location>
        <begin position="175"/>
        <end position="194"/>
    </location>
</feature>
<dbReference type="AlphaFoldDB" id="A0A484CM96"/>
<dbReference type="GO" id="GO:0003700">
    <property type="term" value="F:DNA-binding transcription factor activity"/>
    <property type="evidence" value="ECO:0007669"/>
    <property type="project" value="InterPro"/>
</dbReference>
<evidence type="ECO:0000256" key="1">
    <source>
        <dbReference type="ARBA" id="ARBA00004123"/>
    </source>
</evidence>
<keyword evidence="3" id="KW-0238">DNA-binding</keyword>
<gene>
    <name evidence="8" type="ORF">EPR50_G00135160</name>
</gene>
<keyword evidence="4" id="KW-0539">Nucleus</keyword>
<dbReference type="Gene3D" id="1.10.10.10">
    <property type="entry name" value="Winged helix-like DNA-binding domain superfamily/Winged helix DNA-binding domain"/>
    <property type="match status" value="1"/>
</dbReference>